<evidence type="ECO:0000256" key="10">
    <source>
        <dbReference type="ARBA" id="ARBA00049047"/>
    </source>
</evidence>
<evidence type="ECO:0000256" key="6">
    <source>
        <dbReference type="ARBA" id="ARBA00022822"/>
    </source>
</evidence>
<dbReference type="EMBL" id="MHKO01000003">
    <property type="protein sequence ID" value="OGY93170.1"/>
    <property type="molecule type" value="Genomic_DNA"/>
</dbReference>
<dbReference type="EC" id="4.2.1.20" evidence="11"/>
<dbReference type="PANTHER" id="PTHR48077:SF3">
    <property type="entry name" value="TRYPTOPHAN SYNTHASE"/>
    <property type="match status" value="1"/>
</dbReference>
<evidence type="ECO:0000259" key="12">
    <source>
        <dbReference type="Pfam" id="PF00291"/>
    </source>
</evidence>
<keyword evidence="5 11" id="KW-0028">Amino-acid biosynthesis</keyword>
<evidence type="ECO:0000256" key="4">
    <source>
        <dbReference type="ARBA" id="ARBA00011270"/>
    </source>
</evidence>
<reference evidence="13 14" key="1">
    <citation type="journal article" date="2016" name="Nat. Commun.">
        <title>Thousands of microbial genomes shed light on interconnected biogeochemical processes in an aquifer system.</title>
        <authorList>
            <person name="Anantharaman K."/>
            <person name="Brown C.T."/>
            <person name="Hug L.A."/>
            <person name="Sharon I."/>
            <person name="Castelle C.J."/>
            <person name="Probst A.J."/>
            <person name="Thomas B.C."/>
            <person name="Singh A."/>
            <person name="Wilkins M.J."/>
            <person name="Karaoz U."/>
            <person name="Brodie E.L."/>
            <person name="Williams K.H."/>
            <person name="Hubbard S.S."/>
            <person name="Banfield J.F."/>
        </authorList>
    </citation>
    <scope>NUCLEOTIDE SEQUENCE [LARGE SCALE GENOMIC DNA]</scope>
</reference>
<organism evidence="13 14">
    <name type="scientific">Candidatus Komeilibacteria bacterium RIFCSPLOWO2_02_FULL_48_11</name>
    <dbReference type="NCBI Taxonomy" id="1798553"/>
    <lineage>
        <taxon>Bacteria</taxon>
        <taxon>Candidatus Komeiliibacteriota</taxon>
    </lineage>
</organism>
<dbReference type="STRING" id="1798553.A3H70_02835"/>
<evidence type="ECO:0000256" key="8">
    <source>
        <dbReference type="ARBA" id="ARBA00023141"/>
    </source>
</evidence>
<evidence type="ECO:0000313" key="14">
    <source>
        <dbReference type="Proteomes" id="UP000178109"/>
    </source>
</evidence>
<keyword evidence="6 11" id="KW-0822">Tryptophan biosynthesis</keyword>
<dbReference type="FunFam" id="3.40.50.1100:FF:000004">
    <property type="entry name" value="Tryptophan synthase beta chain"/>
    <property type="match status" value="1"/>
</dbReference>
<dbReference type="GO" id="GO:0005737">
    <property type="term" value="C:cytoplasm"/>
    <property type="evidence" value="ECO:0007669"/>
    <property type="project" value="TreeGrafter"/>
</dbReference>
<comment type="pathway">
    <text evidence="2 11">Amino-acid biosynthesis; L-tryptophan biosynthesis; L-tryptophan from chorismate: step 5/5.</text>
</comment>
<evidence type="ECO:0000256" key="2">
    <source>
        <dbReference type="ARBA" id="ARBA00004733"/>
    </source>
</evidence>
<dbReference type="CDD" id="cd06446">
    <property type="entry name" value="Trp-synth_B"/>
    <property type="match status" value="1"/>
</dbReference>
<dbReference type="InterPro" id="IPR036052">
    <property type="entry name" value="TrpB-like_PALP_sf"/>
</dbReference>
<gene>
    <name evidence="11" type="primary">trpB</name>
    <name evidence="13" type="ORF">A3H70_02835</name>
</gene>
<dbReference type="HAMAP" id="MF_00133">
    <property type="entry name" value="Trp_synth_beta"/>
    <property type="match status" value="1"/>
</dbReference>
<comment type="cofactor">
    <cofactor evidence="1 11">
        <name>pyridoxal 5'-phosphate</name>
        <dbReference type="ChEBI" id="CHEBI:597326"/>
    </cofactor>
</comment>
<dbReference type="PANTHER" id="PTHR48077">
    <property type="entry name" value="TRYPTOPHAN SYNTHASE-RELATED"/>
    <property type="match status" value="1"/>
</dbReference>
<comment type="catalytic activity">
    <reaction evidence="10 11">
        <text>(1S,2R)-1-C-(indol-3-yl)glycerol 3-phosphate + L-serine = D-glyceraldehyde 3-phosphate + L-tryptophan + H2O</text>
        <dbReference type="Rhea" id="RHEA:10532"/>
        <dbReference type="ChEBI" id="CHEBI:15377"/>
        <dbReference type="ChEBI" id="CHEBI:33384"/>
        <dbReference type="ChEBI" id="CHEBI:57912"/>
        <dbReference type="ChEBI" id="CHEBI:58866"/>
        <dbReference type="ChEBI" id="CHEBI:59776"/>
        <dbReference type="EC" id="4.2.1.20"/>
    </reaction>
</comment>
<dbReference type="Gene3D" id="3.40.50.1100">
    <property type="match status" value="2"/>
</dbReference>
<evidence type="ECO:0000256" key="3">
    <source>
        <dbReference type="ARBA" id="ARBA00009982"/>
    </source>
</evidence>
<proteinExistence type="inferred from homology"/>
<dbReference type="AlphaFoldDB" id="A0A1G2BXW2"/>
<protein>
    <recommendedName>
        <fullName evidence="11">Tryptophan synthase beta chain</fullName>
        <ecNumber evidence="11">4.2.1.20</ecNumber>
    </recommendedName>
</protein>
<dbReference type="FunFam" id="3.40.50.1100:FF:000001">
    <property type="entry name" value="Tryptophan synthase beta chain"/>
    <property type="match status" value="1"/>
</dbReference>
<evidence type="ECO:0000256" key="5">
    <source>
        <dbReference type="ARBA" id="ARBA00022605"/>
    </source>
</evidence>
<comment type="caution">
    <text evidence="13">The sequence shown here is derived from an EMBL/GenBank/DDBJ whole genome shotgun (WGS) entry which is preliminary data.</text>
</comment>
<evidence type="ECO:0000256" key="9">
    <source>
        <dbReference type="ARBA" id="ARBA00023239"/>
    </source>
</evidence>
<comment type="function">
    <text evidence="11">The beta subunit is responsible for the synthesis of L-tryptophan from indole and L-serine.</text>
</comment>
<dbReference type="NCBIfam" id="TIGR00263">
    <property type="entry name" value="trpB"/>
    <property type="match status" value="1"/>
</dbReference>
<accession>A0A1G2BXW2</accession>
<dbReference type="InterPro" id="IPR006654">
    <property type="entry name" value="Trp_synth_beta"/>
</dbReference>
<name>A0A1G2BXW2_9BACT</name>
<comment type="subunit">
    <text evidence="4 11">Tetramer of two alpha and two beta chains.</text>
</comment>
<dbReference type="GO" id="GO:0004834">
    <property type="term" value="F:tryptophan synthase activity"/>
    <property type="evidence" value="ECO:0007669"/>
    <property type="project" value="UniProtKB-UniRule"/>
</dbReference>
<feature type="domain" description="Tryptophan synthase beta chain-like PALP" evidence="12">
    <location>
        <begin position="63"/>
        <end position="389"/>
    </location>
</feature>
<evidence type="ECO:0000256" key="11">
    <source>
        <dbReference type="HAMAP-Rule" id="MF_00133"/>
    </source>
</evidence>
<comment type="similarity">
    <text evidence="3 11">Belongs to the TrpB family.</text>
</comment>
<keyword evidence="8 11" id="KW-0057">Aromatic amino acid biosynthesis</keyword>
<dbReference type="PROSITE" id="PS00168">
    <property type="entry name" value="TRP_SYNTHASE_BETA"/>
    <property type="match status" value="1"/>
</dbReference>
<dbReference type="PIRSF" id="PIRSF001413">
    <property type="entry name" value="Trp_syn_beta"/>
    <property type="match status" value="1"/>
</dbReference>
<dbReference type="UniPathway" id="UPA00035">
    <property type="reaction ID" value="UER00044"/>
</dbReference>
<dbReference type="Proteomes" id="UP000178109">
    <property type="component" value="Unassembled WGS sequence"/>
</dbReference>
<evidence type="ECO:0000256" key="1">
    <source>
        <dbReference type="ARBA" id="ARBA00001933"/>
    </source>
</evidence>
<dbReference type="SUPFAM" id="SSF53686">
    <property type="entry name" value="Tryptophan synthase beta subunit-like PLP-dependent enzymes"/>
    <property type="match status" value="1"/>
</dbReference>
<dbReference type="InterPro" id="IPR023026">
    <property type="entry name" value="Trp_synth_beta/beta-like"/>
</dbReference>
<feature type="modified residue" description="N6-(pyridoxal phosphate)lysine" evidence="11">
    <location>
        <position position="97"/>
    </location>
</feature>
<dbReference type="InterPro" id="IPR001926">
    <property type="entry name" value="TrpB-like_PALP"/>
</dbReference>
<evidence type="ECO:0000313" key="13">
    <source>
        <dbReference type="EMBL" id="OGY93170.1"/>
    </source>
</evidence>
<sequence>MESIIIKTSFDADATGHFGQFGGRYAPEMLLPALEELEAAYNQAKSDPKFLDELSDLFKNYDGRPTPLYFAENLTKKLGGAKIYLKNEGLNHTGAHKINHCLGQALLAKRMGKKRLIAETGAGQHGLATATVAAKFGFECVVYMGEVDIARQRINVFFMEQLGAKVIPVSHGTKRLKDAVTAALQDWITNVDDSYYLLGSALGPHPYPSMIRDFQSIIGLEVKEQIQAQAGRLPDYLVACVGGGSNAIGLFNDFFEDKEVMMIAVEAGGRGVDKPGEHAARFQTGGAVGVVEGYKSYFLQNEDGQIQSTHSISAGLDYAGIGPEHALLHDQKRVQYTFATDKEVLVAFQTLARTEGIFPALESAHAVAEVIKLAPTLAPDKIIVVNISGRGDKDVFIVAKALGDKAWLEYLRREAGE</sequence>
<dbReference type="Pfam" id="PF00291">
    <property type="entry name" value="PALP"/>
    <property type="match status" value="1"/>
</dbReference>
<evidence type="ECO:0000256" key="7">
    <source>
        <dbReference type="ARBA" id="ARBA00022898"/>
    </source>
</evidence>
<dbReference type="InterPro" id="IPR006653">
    <property type="entry name" value="Trp_synth_b_CS"/>
</dbReference>
<keyword evidence="9 11" id="KW-0456">Lyase</keyword>
<keyword evidence="7 11" id="KW-0663">Pyridoxal phosphate</keyword>